<dbReference type="AlphaFoldDB" id="A0A399IMV4"/>
<comment type="caution">
    <text evidence="1">The sequence shown here is derived from an EMBL/GenBank/DDBJ whole genome shotgun (WGS) entry which is preliminary data.</text>
</comment>
<organism evidence="1 2">
    <name type="scientific">Clostridium chromiireducens</name>
    <dbReference type="NCBI Taxonomy" id="225345"/>
    <lineage>
        <taxon>Bacteria</taxon>
        <taxon>Bacillati</taxon>
        <taxon>Bacillota</taxon>
        <taxon>Clostridia</taxon>
        <taxon>Eubacteriales</taxon>
        <taxon>Clostridiaceae</taxon>
        <taxon>Clostridium</taxon>
    </lineage>
</organism>
<gene>
    <name evidence="1" type="ORF">D2A34_14495</name>
</gene>
<evidence type="ECO:0000313" key="1">
    <source>
        <dbReference type="EMBL" id="RII34350.1"/>
    </source>
</evidence>
<name>A0A399IMV4_9CLOT</name>
<dbReference type="EMBL" id="QXDJ01000003">
    <property type="protein sequence ID" value="RII34350.1"/>
    <property type="molecule type" value="Genomic_DNA"/>
</dbReference>
<evidence type="ECO:0000313" key="2">
    <source>
        <dbReference type="Proteomes" id="UP000265930"/>
    </source>
</evidence>
<sequence length="130" mass="15612">MFTICSLPQRSRKWIEIANHFLANNRGLSNIKSLINATVAHEAYYAVTSDYKYIKVFEDIKEMNKPIYDYYQMVQYYLIVKYHEYPKWINNEDGIIEIGKELLRIFEFYGIKYFDNDINENINNAKLCKL</sequence>
<reference evidence="1 2" key="1">
    <citation type="submission" date="2018-08" db="EMBL/GenBank/DDBJ databases">
        <title>Genome of Clostridium chromiireducens C1, DSM12136.</title>
        <authorList>
            <person name="Xing M."/>
            <person name="Wei Y."/>
            <person name="Ang E.L."/>
            <person name="Zhao H."/>
            <person name="Zhang Y."/>
        </authorList>
    </citation>
    <scope>NUCLEOTIDE SEQUENCE [LARGE SCALE GENOMIC DNA]</scope>
    <source>
        <strain evidence="1 2">C1</strain>
    </source>
</reference>
<dbReference type="RefSeq" id="WP_119367117.1">
    <property type="nucleotide sequence ID" value="NZ_QXDJ01000003.1"/>
</dbReference>
<dbReference type="Proteomes" id="UP000265930">
    <property type="component" value="Unassembled WGS sequence"/>
</dbReference>
<accession>A0A399IMV4</accession>
<proteinExistence type="predicted"/>
<protein>
    <submittedName>
        <fullName evidence="1">Uncharacterized protein</fullName>
    </submittedName>
</protein>